<feature type="compositionally biased region" description="Low complexity" evidence="1">
    <location>
        <begin position="234"/>
        <end position="267"/>
    </location>
</feature>
<dbReference type="SMART" id="SM00091">
    <property type="entry name" value="PAS"/>
    <property type="match status" value="1"/>
</dbReference>
<feature type="domain" description="BZIP" evidence="3">
    <location>
        <begin position="286"/>
        <end position="330"/>
    </location>
</feature>
<dbReference type="InterPro" id="IPR013767">
    <property type="entry name" value="PAS_fold"/>
</dbReference>
<dbReference type="CDD" id="cd14686">
    <property type="entry name" value="bZIP"/>
    <property type="match status" value="1"/>
</dbReference>
<dbReference type="PROSITE" id="PS50217">
    <property type="entry name" value="BZIP"/>
    <property type="match status" value="1"/>
</dbReference>
<protein>
    <recommendedName>
        <fullName evidence="5">PAS domain-containing protein</fullName>
    </recommendedName>
</protein>
<feature type="region of interest" description="Disordered" evidence="1">
    <location>
        <begin position="483"/>
        <end position="507"/>
    </location>
</feature>
<dbReference type="SMART" id="SM00338">
    <property type="entry name" value="BRLZ"/>
    <property type="match status" value="1"/>
</dbReference>
<evidence type="ECO:0000313" key="4">
    <source>
        <dbReference type="EMBL" id="CAD9992910.1"/>
    </source>
</evidence>
<dbReference type="GO" id="GO:0003700">
    <property type="term" value="F:DNA-binding transcription factor activity"/>
    <property type="evidence" value="ECO:0007669"/>
    <property type="project" value="InterPro"/>
</dbReference>
<dbReference type="NCBIfam" id="TIGR00229">
    <property type="entry name" value="sensory_box"/>
    <property type="match status" value="1"/>
</dbReference>
<name>A0A7S2YS82_9STRA</name>
<dbReference type="InterPro" id="IPR000014">
    <property type="entry name" value="PAS"/>
</dbReference>
<evidence type="ECO:0000259" key="2">
    <source>
        <dbReference type="PROSITE" id="PS50112"/>
    </source>
</evidence>
<dbReference type="Gene3D" id="3.30.450.20">
    <property type="entry name" value="PAS domain"/>
    <property type="match status" value="1"/>
</dbReference>
<dbReference type="InterPro" id="IPR004827">
    <property type="entry name" value="bZIP"/>
</dbReference>
<dbReference type="AlphaFoldDB" id="A0A7S2YS82"/>
<sequence>MNNQGLEALAALAAAAPASATPGEEGKTEDTSSSSSHRTAPDLSALTANLPAHIAAQLQANPQQLQQLRNSAAFGQQQAQQLSSAAANPLGAPDLSALLAASGSVPQLPSANLSSALQNMAYQQLLLQSMASQTAASAPPAQNPSVTAAATHLASLLGLGQGTGATNHALLSAATQSQDAVPHAAPSTPNSSSNTTTQQLAQAQANLLSSSTASAAAASSAMPPPPPSAPTSPPVVAAPSTTGRGPAPSLPRSLLAPNPPSSVSSQRSSRDSIPDEEDLDDSLHPEDKKEQKRAANRRSAQLSRKRKKQFIEELKDENDELRRKEQILKSIPDLVVVFDSTGKLWFVSQSISRFIQYEASELEGRSFWERLCPDSVRQLKAAFMDSLAARESHTDTVPLGAGLWDLRLLDKDGTPVTVTLNGVVHFAGERPECVCCIRPKDSSALPSDEEERPRAVQRQAMVSDESTALAGAQVAEKVKAQGRDAIRISDSGHSSGSGDSVSGSSDD</sequence>
<accession>A0A7S2YS82</accession>
<feature type="compositionally biased region" description="Low complexity" evidence="1">
    <location>
        <begin position="489"/>
        <end position="507"/>
    </location>
</feature>
<dbReference type="SUPFAM" id="SSF55785">
    <property type="entry name" value="PYP-like sensor domain (PAS domain)"/>
    <property type="match status" value="1"/>
</dbReference>
<feature type="compositionally biased region" description="Pro residues" evidence="1">
    <location>
        <begin position="222"/>
        <end position="233"/>
    </location>
</feature>
<feature type="region of interest" description="Disordered" evidence="1">
    <location>
        <begin position="441"/>
        <end position="460"/>
    </location>
</feature>
<proteinExistence type="predicted"/>
<feature type="region of interest" description="Disordered" evidence="1">
    <location>
        <begin position="13"/>
        <end position="48"/>
    </location>
</feature>
<evidence type="ECO:0008006" key="5">
    <source>
        <dbReference type="Google" id="ProtNLM"/>
    </source>
</evidence>
<feature type="compositionally biased region" description="Low complexity" evidence="1">
    <location>
        <begin position="184"/>
        <end position="221"/>
    </location>
</feature>
<dbReference type="Pfam" id="PF00989">
    <property type="entry name" value="PAS"/>
    <property type="match status" value="1"/>
</dbReference>
<organism evidence="4">
    <name type="scientific">Entomoneis paludosa</name>
    <dbReference type="NCBI Taxonomy" id="265537"/>
    <lineage>
        <taxon>Eukaryota</taxon>
        <taxon>Sar</taxon>
        <taxon>Stramenopiles</taxon>
        <taxon>Ochrophyta</taxon>
        <taxon>Bacillariophyta</taxon>
        <taxon>Bacillariophyceae</taxon>
        <taxon>Bacillariophycidae</taxon>
        <taxon>Entomoneidaceae</taxon>
        <taxon>Entomoneis</taxon>
    </lineage>
</organism>
<dbReference type="PROSITE" id="PS50112">
    <property type="entry name" value="PAS"/>
    <property type="match status" value="1"/>
</dbReference>
<reference evidence="4" key="1">
    <citation type="submission" date="2021-01" db="EMBL/GenBank/DDBJ databases">
        <authorList>
            <person name="Corre E."/>
            <person name="Pelletier E."/>
            <person name="Niang G."/>
            <person name="Scheremetjew M."/>
            <person name="Finn R."/>
            <person name="Kale V."/>
            <person name="Holt S."/>
            <person name="Cochrane G."/>
            <person name="Meng A."/>
            <person name="Brown T."/>
            <person name="Cohen L."/>
        </authorList>
    </citation>
    <scope>NUCLEOTIDE SEQUENCE</scope>
    <source>
        <strain evidence="4">CCMP125</strain>
    </source>
</reference>
<dbReference type="EMBL" id="HBHT01038850">
    <property type="protein sequence ID" value="CAD9992910.1"/>
    <property type="molecule type" value="Transcribed_RNA"/>
</dbReference>
<feature type="compositionally biased region" description="Low complexity" evidence="1">
    <location>
        <begin position="13"/>
        <end position="23"/>
    </location>
</feature>
<evidence type="ECO:0000256" key="1">
    <source>
        <dbReference type="SAM" id="MobiDB-lite"/>
    </source>
</evidence>
<feature type="domain" description="PAS" evidence="2">
    <location>
        <begin position="320"/>
        <end position="390"/>
    </location>
</feature>
<evidence type="ECO:0000259" key="3">
    <source>
        <dbReference type="PROSITE" id="PS50217"/>
    </source>
</evidence>
<dbReference type="CDD" id="cd00130">
    <property type="entry name" value="PAS"/>
    <property type="match status" value="1"/>
</dbReference>
<gene>
    <name evidence="4" type="ORF">APAL1065_LOCUS26116</name>
</gene>
<feature type="region of interest" description="Disordered" evidence="1">
    <location>
        <begin position="174"/>
        <end position="307"/>
    </location>
</feature>
<dbReference type="InterPro" id="IPR035965">
    <property type="entry name" value="PAS-like_dom_sf"/>
</dbReference>
<feature type="compositionally biased region" description="Basic and acidic residues" evidence="1">
    <location>
        <begin position="281"/>
        <end position="293"/>
    </location>
</feature>